<dbReference type="HAMAP" id="MF_00149">
    <property type="entry name" value="DNA_mis_repair"/>
    <property type="match status" value="1"/>
</dbReference>
<evidence type="ECO:0000256" key="1">
    <source>
        <dbReference type="ARBA" id="ARBA00006082"/>
    </source>
</evidence>
<dbReference type="InterPro" id="IPR002099">
    <property type="entry name" value="MutL/Mlh/PMS"/>
</dbReference>
<organism evidence="9 10">
    <name type="scientific">Alistipes dispar</name>
    <dbReference type="NCBI Taxonomy" id="2585119"/>
    <lineage>
        <taxon>Bacteria</taxon>
        <taxon>Pseudomonadati</taxon>
        <taxon>Bacteroidota</taxon>
        <taxon>Bacteroidia</taxon>
        <taxon>Bacteroidales</taxon>
        <taxon>Rikenellaceae</taxon>
        <taxon>Alistipes</taxon>
    </lineage>
</organism>
<dbReference type="SUPFAM" id="SSF54211">
    <property type="entry name" value="Ribosomal protein S5 domain 2-like"/>
    <property type="match status" value="1"/>
</dbReference>
<dbReference type="GO" id="GO:0030983">
    <property type="term" value="F:mismatched DNA binding"/>
    <property type="evidence" value="ECO:0007669"/>
    <property type="project" value="InterPro"/>
</dbReference>
<accession>A0A4Y1WYE8</accession>
<dbReference type="FunFam" id="3.30.565.10:FF:000003">
    <property type="entry name" value="DNA mismatch repair endonuclease MutL"/>
    <property type="match status" value="1"/>
</dbReference>
<dbReference type="PANTHER" id="PTHR10073">
    <property type="entry name" value="DNA MISMATCH REPAIR PROTEIN MLH, PMS, MUTL"/>
    <property type="match status" value="1"/>
</dbReference>
<dbReference type="InterPro" id="IPR036890">
    <property type="entry name" value="HATPase_C_sf"/>
</dbReference>
<dbReference type="InterPro" id="IPR014790">
    <property type="entry name" value="MutL_C"/>
</dbReference>
<dbReference type="Gene3D" id="3.30.1370.100">
    <property type="entry name" value="MutL, C-terminal domain, regulatory subdomain"/>
    <property type="match status" value="1"/>
</dbReference>
<dbReference type="SMART" id="SM01340">
    <property type="entry name" value="DNA_mis_repair"/>
    <property type="match status" value="1"/>
</dbReference>
<dbReference type="Gene3D" id="3.30.565.10">
    <property type="entry name" value="Histidine kinase-like ATPase, C-terminal domain"/>
    <property type="match status" value="1"/>
</dbReference>
<dbReference type="InterPro" id="IPR042121">
    <property type="entry name" value="MutL_C_regsub"/>
</dbReference>
<dbReference type="InterPro" id="IPR037198">
    <property type="entry name" value="MutL_C_sf"/>
</dbReference>
<sequence length="683" mass="73667">MADKIRLLPEVVANQIAAGEVVNRPSSVVKEMMENAIDAGARSVKVNYRDGGKELIQIVDDGCGMSPIDARMAFDRHATSKIRSVDDIYALRTFGFRGEALASIAAVAQVELRTRQEGDEVGTVTEINGGQFVAQTPAMCPVGSQFFVRNLFYNVPARRRFLEKGTTSASQIKAEFQRVALCNPSVAFELYANDAPILSLAAASLAGRIVDVVGRHIKQNLLDVEADTSIARIEGYIGRPAAAKKRNTEQYLFVNGRYFKSSYLTSAILKAYEKLIPESSQPSYFLYLTIDPGRIDVNVHPQKTEVKFADEEAVWQIVHAAVRETLARTGAVPMMDFDREGQVEIPVLQRGAIYSEPRAMSNEDYNPFRETYIDPSAPDPNVDFTGFDVPYADGGMVSDTSGAGFRAGGVRTAAPGPSAGGGFRLPQDGEFEEFESGADFGSDRFGYGGGSPSGGIAGEDGGFEIASGGTDGESALDFIPSSAGAEQQRFDLGPERPEFSDPLPLGAGYLAALLNGRFVVVDLRRARERILYEDYLRMLGNGSSVSQQLLFPERLELSGDEYALLEENAVEFAALGFDIGFCGDGAVEVKGTPAELPPDAVDKLLFELLQAFRTPLSVADVRREKVAAVMARGAARNTPRVLSREEAAALLAQLAETGNVSFSPSGKAILAEITPEELRAKLG</sequence>
<evidence type="ECO:0000259" key="7">
    <source>
        <dbReference type="SMART" id="SM00853"/>
    </source>
</evidence>
<dbReference type="PROSITE" id="PS00058">
    <property type="entry name" value="DNA_MISMATCH_REPAIR_1"/>
    <property type="match status" value="1"/>
</dbReference>
<dbReference type="InterPro" id="IPR020568">
    <property type="entry name" value="Ribosomal_Su5_D2-typ_SF"/>
</dbReference>
<dbReference type="CDD" id="cd16926">
    <property type="entry name" value="HATPase_MutL-MLH-PMS-like"/>
    <property type="match status" value="1"/>
</dbReference>
<dbReference type="Pfam" id="PF13589">
    <property type="entry name" value="HATPase_c_3"/>
    <property type="match status" value="1"/>
</dbReference>
<dbReference type="InterPro" id="IPR020667">
    <property type="entry name" value="DNA_mismatch_repair_MutL"/>
</dbReference>
<proteinExistence type="inferred from homology"/>
<dbReference type="Pfam" id="PF01119">
    <property type="entry name" value="DNA_mis_repair"/>
    <property type="match status" value="1"/>
</dbReference>
<dbReference type="Proteomes" id="UP000319374">
    <property type="component" value="Chromosome"/>
</dbReference>
<evidence type="ECO:0000313" key="9">
    <source>
        <dbReference type="EMBL" id="BBL05987.1"/>
    </source>
</evidence>
<dbReference type="GeneID" id="98672600"/>
<dbReference type="InterPro" id="IPR038973">
    <property type="entry name" value="MutL/Mlh/Pms-like"/>
</dbReference>
<dbReference type="GO" id="GO:0005524">
    <property type="term" value="F:ATP binding"/>
    <property type="evidence" value="ECO:0007669"/>
    <property type="project" value="InterPro"/>
</dbReference>
<dbReference type="EMBL" id="AP019736">
    <property type="protein sequence ID" value="BBL05987.1"/>
    <property type="molecule type" value="Genomic_DNA"/>
</dbReference>
<reference evidence="10" key="1">
    <citation type="submission" date="2019-06" db="EMBL/GenBank/DDBJ databases">
        <title>Alistipes onderdonkii subsp. vulgaris subsp. nov., Alistipes dispar sp. nov. and Alistipes communis sp. nov., isolated from human faeces, and creation of Alistipes onderdonkii subsp. onderdonkii subsp. nov.</title>
        <authorList>
            <person name="Sakamoto M."/>
            <person name="Ikeyama N."/>
            <person name="Ogata Y."/>
            <person name="Suda W."/>
            <person name="Iino T."/>
            <person name="Hattori M."/>
            <person name="Ohkuma M."/>
        </authorList>
    </citation>
    <scope>NUCLEOTIDE SEQUENCE [LARGE SCALE GENOMIC DNA]</scope>
    <source>
        <strain evidence="10">5CPEGH6</strain>
    </source>
</reference>
<dbReference type="Pfam" id="PF08676">
    <property type="entry name" value="MutL_C"/>
    <property type="match status" value="1"/>
</dbReference>
<dbReference type="Gene3D" id="3.30.230.10">
    <property type="match status" value="1"/>
</dbReference>
<feature type="domain" description="MutL C-terminal dimerisation" evidence="7">
    <location>
        <begin position="504"/>
        <end position="642"/>
    </location>
</feature>
<dbReference type="InterPro" id="IPR014721">
    <property type="entry name" value="Ribsml_uS5_D2-typ_fold_subgr"/>
</dbReference>
<evidence type="ECO:0000256" key="6">
    <source>
        <dbReference type="SAM" id="MobiDB-lite"/>
    </source>
</evidence>
<dbReference type="PANTHER" id="PTHR10073:SF12">
    <property type="entry name" value="DNA MISMATCH REPAIR PROTEIN MLH1"/>
    <property type="match status" value="1"/>
</dbReference>
<protein>
    <recommendedName>
        <fullName evidence="2 5">DNA mismatch repair protein MutL</fullName>
    </recommendedName>
</protein>
<evidence type="ECO:0000256" key="4">
    <source>
        <dbReference type="ARBA" id="ARBA00023204"/>
    </source>
</evidence>
<comment type="function">
    <text evidence="5">This protein is involved in the repair of mismatches in DNA. It is required for dam-dependent methyl-directed DNA mismatch repair. May act as a 'molecular matchmaker', a protein that promotes the formation of a stable complex between two or more DNA-binding proteins in an ATP-dependent manner without itself being part of a final effector complex.</text>
</comment>
<dbReference type="KEGG" id="ada:A5CPEGH6_06250"/>
<evidence type="ECO:0000259" key="8">
    <source>
        <dbReference type="SMART" id="SM01340"/>
    </source>
</evidence>
<evidence type="ECO:0000256" key="3">
    <source>
        <dbReference type="ARBA" id="ARBA00022763"/>
    </source>
</evidence>
<dbReference type="Gene3D" id="3.30.1540.20">
    <property type="entry name" value="MutL, C-terminal domain, dimerisation subdomain"/>
    <property type="match status" value="1"/>
</dbReference>
<keyword evidence="3 5" id="KW-0227">DNA damage</keyword>
<dbReference type="RefSeq" id="WP_141427846.1">
    <property type="nucleotide sequence ID" value="NZ_AP019736.1"/>
</dbReference>
<feature type="domain" description="DNA mismatch repair protein S5" evidence="8">
    <location>
        <begin position="209"/>
        <end position="327"/>
    </location>
</feature>
<dbReference type="SUPFAM" id="SSF118116">
    <property type="entry name" value="DNA mismatch repair protein MutL"/>
    <property type="match status" value="1"/>
</dbReference>
<evidence type="ECO:0000256" key="2">
    <source>
        <dbReference type="ARBA" id="ARBA00021975"/>
    </source>
</evidence>
<dbReference type="SUPFAM" id="SSF55874">
    <property type="entry name" value="ATPase domain of HSP90 chaperone/DNA topoisomerase II/histidine kinase"/>
    <property type="match status" value="1"/>
</dbReference>
<dbReference type="CDD" id="cd00782">
    <property type="entry name" value="MutL_Trans"/>
    <property type="match status" value="1"/>
</dbReference>
<evidence type="ECO:0000256" key="5">
    <source>
        <dbReference type="HAMAP-Rule" id="MF_00149"/>
    </source>
</evidence>
<dbReference type="SMART" id="SM00853">
    <property type="entry name" value="MutL_C"/>
    <property type="match status" value="1"/>
</dbReference>
<dbReference type="GO" id="GO:0016887">
    <property type="term" value="F:ATP hydrolysis activity"/>
    <property type="evidence" value="ECO:0007669"/>
    <property type="project" value="InterPro"/>
</dbReference>
<dbReference type="GO" id="GO:0140664">
    <property type="term" value="F:ATP-dependent DNA damage sensor activity"/>
    <property type="evidence" value="ECO:0007669"/>
    <property type="project" value="InterPro"/>
</dbReference>
<keyword evidence="4 5" id="KW-0234">DNA repair</keyword>
<dbReference type="NCBIfam" id="TIGR00585">
    <property type="entry name" value="mutl"/>
    <property type="match status" value="1"/>
</dbReference>
<dbReference type="InterPro" id="IPR013507">
    <property type="entry name" value="DNA_mismatch_S5_2-like"/>
</dbReference>
<evidence type="ECO:0000313" key="10">
    <source>
        <dbReference type="Proteomes" id="UP000319374"/>
    </source>
</evidence>
<keyword evidence="10" id="KW-1185">Reference proteome</keyword>
<dbReference type="GO" id="GO:0032300">
    <property type="term" value="C:mismatch repair complex"/>
    <property type="evidence" value="ECO:0007669"/>
    <property type="project" value="InterPro"/>
</dbReference>
<dbReference type="InterPro" id="IPR014762">
    <property type="entry name" value="DNA_mismatch_repair_CS"/>
</dbReference>
<dbReference type="GO" id="GO:0006298">
    <property type="term" value="P:mismatch repair"/>
    <property type="evidence" value="ECO:0007669"/>
    <property type="project" value="UniProtKB-UniRule"/>
</dbReference>
<feature type="compositionally biased region" description="Gly residues" evidence="6">
    <location>
        <begin position="449"/>
        <end position="460"/>
    </location>
</feature>
<dbReference type="InterPro" id="IPR042120">
    <property type="entry name" value="MutL_C_dimsub"/>
</dbReference>
<feature type="region of interest" description="Disordered" evidence="6">
    <location>
        <begin position="449"/>
        <end position="469"/>
    </location>
</feature>
<name>A0A4Y1WYE8_9BACT</name>
<dbReference type="OrthoDB" id="9763467at2"/>
<dbReference type="AlphaFoldDB" id="A0A4Y1WYE8"/>
<gene>
    <name evidence="5 9" type="primary">mutL</name>
    <name evidence="9" type="ORF">A5CPEGH6_06250</name>
</gene>
<comment type="similarity">
    <text evidence="1 5">Belongs to the DNA mismatch repair MutL/HexB family.</text>
</comment>